<dbReference type="AlphaFoldDB" id="A0A7W9WYJ6"/>
<proteinExistence type="predicted"/>
<dbReference type="RefSeq" id="WP_183552458.1">
    <property type="nucleotide sequence ID" value="NZ_JACHBX010000001.1"/>
</dbReference>
<dbReference type="InterPro" id="IPR036097">
    <property type="entry name" value="HisK_dim/P_sf"/>
</dbReference>
<accession>A0A7W9WYJ6</accession>
<keyword evidence="8 17" id="KW-0418">Kinase</keyword>
<dbReference type="Pfam" id="PF00072">
    <property type="entry name" value="Response_reg"/>
    <property type="match status" value="1"/>
</dbReference>
<keyword evidence="5" id="KW-0808">Transferase</keyword>
<dbReference type="InterPro" id="IPR005467">
    <property type="entry name" value="His_kinase_dom"/>
</dbReference>
<keyword evidence="7" id="KW-0547">Nucleotide-binding</keyword>
<dbReference type="InterPro" id="IPR001789">
    <property type="entry name" value="Sig_transdc_resp-reg_receiver"/>
</dbReference>
<dbReference type="EMBL" id="JACHBX010000001">
    <property type="protein sequence ID" value="MBB6133200.1"/>
    <property type="molecule type" value="Genomic_DNA"/>
</dbReference>
<evidence type="ECO:0000256" key="14">
    <source>
        <dbReference type="SAM" id="Phobius"/>
    </source>
</evidence>
<gene>
    <name evidence="17" type="ORF">HD842_001311</name>
</gene>
<evidence type="ECO:0000259" key="16">
    <source>
        <dbReference type="PROSITE" id="PS50110"/>
    </source>
</evidence>
<dbReference type="GO" id="GO:0005524">
    <property type="term" value="F:ATP binding"/>
    <property type="evidence" value="ECO:0007669"/>
    <property type="project" value="UniProtKB-KW"/>
</dbReference>
<evidence type="ECO:0000256" key="1">
    <source>
        <dbReference type="ARBA" id="ARBA00000085"/>
    </source>
</evidence>
<dbReference type="SUPFAM" id="SSF55874">
    <property type="entry name" value="ATPase domain of HSP90 chaperone/DNA topoisomerase II/histidine kinase"/>
    <property type="match status" value="1"/>
</dbReference>
<dbReference type="PRINTS" id="PR00344">
    <property type="entry name" value="BCTRLSENSOR"/>
</dbReference>
<dbReference type="PROSITE" id="PS50110">
    <property type="entry name" value="RESPONSE_REGULATORY"/>
    <property type="match status" value="1"/>
</dbReference>
<evidence type="ECO:0000256" key="13">
    <source>
        <dbReference type="PROSITE-ProRule" id="PRU00169"/>
    </source>
</evidence>
<keyword evidence="9" id="KW-0067">ATP-binding</keyword>
<evidence type="ECO:0000256" key="12">
    <source>
        <dbReference type="ARBA" id="ARBA00023136"/>
    </source>
</evidence>
<dbReference type="InterPro" id="IPR004358">
    <property type="entry name" value="Sig_transdc_His_kin-like_C"/>
</dbReference>
<dbReference type="InterPro" id="IPR003594">
    <property type="entry name" value="HATPase_dom"/>
</dbReference>
<name>A0A7W9WYJ6_9BURK</name>
<dbReference type="InterPro" id="IPR038318">
    <property type="entry name" value="KdpD_sf"/>
</dbReference>
<evidence type="ECO:0000256" key="7">
    <source>
        <dbReference type="ARBA" id="ARBA00022741"/>
    </source>
</evidence>
<feature type="modified residue" description="4-aspartylphosphate" evidence="13">
    <location>
        <position position="450"/>
    </location>
</feature>
<evidence type="ECO:0000259" key="15">
    <source>
        <dbReference type="PROSITE" id="PS50109"/>
    </source>
</evidence>
<evidence type="ECO:0000313" key="18">
    <source>
        <dbReference type="Proteomes" id="UP000540787"/>
    </source>
</evidence>
<keyword evidence="18" id="KW-1185">Reference proteome</keyword>
<dbReference type="InterPro" id="IPR036890">
    <property type="entry name" value="HATPase_C_sf"/>
</dbReference>
<keyword evidence="11" id="KW-0902">Two-component regulatory system</keyword>
<dbReference type="SMART" id="SM00387">
    <property type="entry name" value="HATPase_c"/>
    <property type="match status" value="1"/>
</dbReference>
<keyword evidence="4 13" id="KW-0597">Phosphoprotein</keyword>
<evidence type="ECO:0000256" key="6">
    <source>
        <dbReference type="ARBA" id="ARBA00022692"/>
    </source>
</evidence>
<evidence type="ECO:0000256" key="5">
    <source>
        <dbReference type="ARBA" id="ARBA00022679"/>
    </source>
</evidence>
<sequence length="526" mass="56343">MQPQFSGGTWRDGAAPLALRYLFALFLFVVALAARFMLVDILPARGFPFLSFFPAVLLAAYLAGLGPGLLTAFLSTWAAWAFFMGPRLAPAAMAHSDLIALVFFASILVVDCLAIERMNLAMRKLRTTGTRLRESEDALVARQAELSEANRQKDVFIAMLAHELRNPLAPILSAAQLIAMRAGNDEPLARAAAIITRQGLQLTRLVDDLLDASRIHSAKLTLQVAPADLRDVIASALETSAPMIEQSAANFQLTLPPQPIPVDVDSTRIAQCVSNLLHNAFKFSANQGDIHLYISTGADGMARIRVTDTGRGISPDMLPRLFDMFTQEGRSGNDGNSGLGIGLALTRDLVLRHGGTLTAHSDGHGRGASFEIALPISTEVHATAIAAPLPATAAAPRQAPSVLVVDDNVDAAELLQALLALHGFDVHIAHTGAAALAALAQDRYRVLLLDIGLPDMSGYEVAITARAQGLLDDTTFIVALTGWSDAESRQRSVDARIDHHLNKPVQMEALLSLFDARTLSNNLTNV</sequence>
<dbReference type="Gene3D" id="1.20.120.620">
    <property type="entry name" value="Backbone structure of the membrane domain of e. Coli histidine kinase receptor kdpd"/>
    <property type="match status" value="1"/>
</dbReference>
<dbReference type="EC" id="2.7.13.3" evidence="3"/>
<feature type="domain" description="Response regulatory" evidence="16">
    <location>
        <begin position="401"/>
        <end position="518"/>
    </location>
</feature>
<evidence type="ECO:0000256" key="3">
    <source>
        <dbReference type="ARBA" id="ARBA00012438"/>
    </source>
</evidence>
<dbReference type="SUPFAM" id="SSF52172">
    <property type="entry name" value="CheY-like"/>
    <property type="match status" value="1"/>
</dbReference>
<evidence type="ECO:0000313" key="17">
    <source>
        <dbReference type="EMBL" id="MBB6133200.1"/>
    </source>
</evidence>
<dbReference type="Gene3D" id="3.40.50.2300">
    <property type="match status" value="1"/>
</dbReference>
<comment type="subcellular location">
    <subcellularLocation>
        <location evidence="2">Membrane</location>
        <topology evidence="2">Multi-pass membrane protein</topology>
    </subcellularLocation>
</comment>
<dbReference type="Proteomes" id="UP000540787">
    <property type="component" value="Unassembled WGS sequence"/>
</dbReference>
<protein>
    <recommendedName>
        <fullName evidence="3">histidine kinase</fullName>
        <ecNumber evidence="3">2.7.13.3</ecNumber>
    </recommendedName>
</protein>
<dbReference type="SUPFAM" id="SSF47384">
    <property type="entry name" value="Homodimeric domain of signal transducing histidine kinase"/>
    <property type="match status" value="1"/>
</dbReference>
<dbReference type="GO" id="GO:0016020">
    <property type="term" value="C:membrane"/>
    <property type="evidence" value="ECO:0007669"/>
    <property type="project" value="UniProtKB-SubCell"/>
</dbReference>
<dbReference type="InterPro" id="IPR011006">
    <property type="entry name" value="CheY-like_superfamily"/>
</dbReference>
<feature type="transmembrane region" description="Helical" evidence="14">
    <location>
        <begin position="20"/>
        <end position="38"/>
    </location>
</feature>
<dbReference type="PANTHER" id="PTHR43547">
    <property type="entry name" value="TWO-COMPONENT HISTIDINE KINASE"/>
    <property type="match status" value="1"/>
</dbReference>
<dbReference type="SMART" id="SM00448">
    <property type="entry name" value="REC"/>
    <property type="match status" value="1"/>
</dbReference>
<dbReference type="PROSITE" id="PS50109">
    <property type="entry name" value="HIS_KIN"/>
    <property type="match status" value="1"/>
</dbReference>
<dbReference type="SMART" id="SM00388">
    <property type="entry name" value="HisKA"/>
    <property type="match status" value="1"/>
</dbReference>
<comment type="caution">
    <text evidence="17">The sequence shown here is derived from an EMBL/GenBank/DDBJ whole genome shotgun (WGS) entry which is preliminary data.</text>
</comment>
<dbReference type="InterPro" id="IPR003661">
    <property type="entry name" value="HisK_dim/P_dom"/>
</dbReference>
<evidence type="ECO:0000256" key="2">
    <source>
        <dbReference type="ARBA" id="ARBA00004141"/>
    </source>
</evidence>
<dbReference type="Pfam" id="PF02518">
    <property type="entry name" value="HATPase_c"/>
    <property type="match status" value="1"/>
</dbReference>
<evidence type="ECO:0000256" key="9">
    <source>
        <dbReference type="ARBA" id="ARBA00022840"/>
    </source>
</evidence>
<evidence type="ECO:0000256" key="8">
    <source>
        <dbReference type="ARBA" id="ARBA00022777"/>
    </source>
</evidence>
<dbReference type="CDD" id="cd00082">
    <property type="entry name" value="HisKA"/>
    <property type="match status" value="1"/>
</dbReference>
<dbReference type="Gene3D" id="1.10.287.130">
    <property type="match status" value="1"/>
</dbReference>
<dbReference type="Pfam" id="PF13493">
    <property type="entry name" value="DUF4118"/>
    <property type="match status" value="1"/>
</dbReference>
<dbReference type="PANTHER" id="PTHR43547:SF2">
    <property type="entry name" value="HYBRID SIGNAL TRANSDUCTION HISTIDINE KINASE C"/>
    <property type="match status" value="1"/>
</dbReference>
<organism evidence="17 18">
    <name type="scientific">Massilia aurea</name>
    <dbReference type="NCBI Taxonomy" id="373040"/>
    <lineage>
        <taxon>Bacteria</taxon>
        <taxon>Pseudomonadati</taxon>
        <taxon>Pseudomonadota</taxon>
        <taxon>Betaproteobacteria</taxon>
        <taxon>Burkholderiales</taxon>
        <taxon>Oxalobacteraceae</taxon>
        <taxon>Telluria group</taxon>
        <taxon>Massilia</taxon>
    </lineage>
</organism>
<keyword evidence="10 14" id="KW-1133">Transmembrane helix</keyword>
<feature type="domain" description="Histidine kinase" evidence="15">
    <location>
        <begin position="159"/>
        <end position="378"/>
    </location>
</feature>
<keyword evidence="12 14" id="KW-0472">Membrane</keyword>
<dbReference type="Pfam" id="PF00512">
    <property type="entry name" value="HisKA"/>
    <property type="match status" value="1"/>
</dbReference>
<evidence type="ECO:0000256" key="10">
    <source>
        <dbReference type="ARBA" id="ARBA00022989"/>
    </source>
</evidence>
<dbReference type="GO" id="GO:0000155">
    <property type="term" value="F:phosphorelay sensor kinase activity"/>
    <property type="evidence" value="ECO:0007669"/>
    <property type="project" value="InterPro"/>
</dbReference>
<feature type="transmembrane region" description="Helical" evidence="14">
    <location>
        <begin position="98"/>
        <end position="116"/>
    </location>
</feature>
<feature type="transmembrane region" description="Helical" evidence="14">
    <location>
        <begin position="50"/>
        <end position="78"/>
    </location>
</feature>
<dbReference type="Gene3D" id="3.30.565.10">
    <property type="entry name" value="Histidine kinase-like ATPase, C-terminal domain"/>
    <property type="match status" value="1"/>
</dbReference>
<evidence type="ECO:0000256" key="11">
    <source>
        <dbReference type="ARBA" id="ARBA00023012"/>
    </source>
</evidence>
<keyword evidence="6 14" id="KW-0812">Transmembrane</keyword>
<dbReference type="InterPro" id="IPR025201">
    <property type="entry name" value="KdpD_TM"/>
</dbReference>
<comment type="catalytic activity">
    <reaction evidence="1">
        <text>ATP + protein L-histidine = ADP + protein N-phospho-L-histidine.</text>
        <dbReference type="EC" id="2.7.13.3"/>
    </reaction>
</comment>
<evidence type="ECO:0000256" key="4">
    <source>
        <dbReference type="ARBA" id="ARBA00022553"/>
    </source>
</evidence>
<reference evidence="17 18" key="1">
    <citation type="submission" date="2020-08" db="EMBL/GenBank/DDBJ databases">
        <title>The Agave Microbiome: Exploring the role of microbial communities in plant adaptations to desert environments.</title>
        <authorList>
            <person name="Partida-Martinez L.P."/>
        </authorList>
    </citation>
    <scope>NUCLEOTIDE SEQUENCE [LARGE SCALE GENOMIC DNA]</scope>
    <source>
        <strain evidence="17 18">AT3.2</strain>
    </source>
</reference>